<dbReference type="RefSeq" id="WP_186960433.1">
    <property type="nucleotide sequence ID" value="NZ_JACOOI010000020.1"/>
</dbReference>
<evidence type="ECO:0000313" key="9">
    <source>
        <dbReference type="EMBL" id="MBC5644564.1"/>
    </source>
</evidence>
<organism evidence="9 10">
    <name type="scientific">Parabacteroides segnis</name>
    <dbReference type="NCBI Taxonomy" id="2763058"/>
    <lineage>
        <taxon>Bacteria</taxon>
        <taxon>Pseudomonadati</taxon>
        <taxon>Bacteroidota</taxon>
        <taxon>Bacteroidia</taxon>
        <taxon>Bacteroidales</taxon>
        <taxon>Tannerellaceae</taxon>
        <taxon>Parabacteroides</taxon>
    </lineage>
</organism>
<evidence type="ECO:0000256" key="1">
    <source>
        <dbReference type="ARBA" id="ARBA00004442"/>
    </source>
</evidence>
<name>A0ABR7E475_9BACT</name>
<feature type="signal peptide" evidence="6">
    <location>
        <begin position="1"/>
        <end position="19"/>
    </location>
</feature>
<keyword evidence="4" id="KW-0472">Membrane</keyword>
<keyword evidence="5" id="KW-0998">Cell outer membrane</keyword>
<dbReference type="EMBL" id="JACOOI010000020">
    <property type="protein sequence ID" value="MBC5644564.1"/>
    <property type="molecule type" value="Genomic_DNA"/>
</dbReference>
<evidence type="ECO:0000313" key="10">
    <source>
        <dbReference type="Proteomes" id="UP000644010"/>
    </source>
</evidence>
<feature type="domain" description="RagB/SusD" evidence="7">
    <location>
        <begin position="285"/>
        <end position="591"/>
    </location>
</feature>
<keyword evidence="3 6" id="KW-0732">Signal</keyword>
<dbReference type="InterPro" id="IPR012944">
    <property type="entry name" value="SusD_RagB_dom"/>
</dbReference>
<comment type="caution">
    <text evidence="9">The sequence shown here is derived from an EMBL/GenBank/DDBJ whole genome shotgun (WGS) entry which is preliminary data.</text>
</comment>
<evidence type="ECO:0000256" key="5">
    <source>
        <dbReference type="ARBA" id="ARBA00023237"/>
    </source>
</evidence>
<dbReference type="InterPro" id="IPR033985">
    <property type="entry name" value="SusD-like_N"/>
</dbReference>
<evidence type="ECO:0000256" key="6">
    <source>
        <dbReference type="SAM" id="SignalP"/>
    </source>
</evidence>
<protein>
    <submittedName>
        <fullName evidence="9">RagB/SusD family nutrient uptake outer membrane protein</fullName>
    </submittedName>
</protein>
<accession>A0ABR7E475</accession>
<proteinExistence type="inferred from homology"/>
<evidence type="ECO:0000259" key="7">
    <source>
        <dbReference type="Pfam" id="PF07980"/>
    </source>
</evidence>
<dbReference type="Pfam" id="PF14322">
    <property type="entry name" value="SusD-like_3"/>
    <property type="match status" value="1"/>
</dbReference>
<dbReference type="PROSITE" id="PS51257">
    <property type="entry name" value="PROKAR_LIPOPROTEIN"/>
    <property type="match status" value="1"/>
</dbReference>
<reference evidence="9 10" key="1">
    <citation type="submission" date="2020-08" db="EMBL/GenBank/DDBJ databases">
        <title>Genome public.</title>
        <authorList>
            <person name="Liu C."/>
            <person name="Sun Q."/>
        </authorList>
    </citation>
    <scope>NUCLEOTIDE SEQUENCE [LARGE SCALE GENOMIC DNA]</scope>
    <source>
        <strain evidence="9 10">BX2</strain>
    </source>
</reference>
<comment type="similarity">
    <text evidence="2">Belongs to the SusD family.</text>
</comment>
<evidence type="ECO:0000256" key="2">
    <source>
        <dbReference type="ARBA" id="ARBA00006275"/>
    </source>
</evidence>
<dbReference type="SUPFAM" id="SSF48452">
    <property type="entry name" value="TPR-like"/>
    <property type="match status" value="1"/>
</dbReference>
<comment type="subcellular location">
    <subcellularLocation>
        <location evidence="1">Cell outer membrane</location>
    </subcellularLocation>
</comment>
<evidence type="ECO:0000256" key="4">
    <source>
        <dbReference type="ARBA" id="ARBA00023136"/>
    </source>
</evidence>
<dbReference type="Proteomes" id="UP000644010">
    <property type="component" value="Unassembled WGS sequence"/>
</dbReference>
<dbReference type="Gene3D" id="1.25.40.390">
    <property type="match status" value="1"/>
</dbReference>
<dbReference type="InterPro" id="IPR011990">
    <property type="entry name" value="TPR-like_helical_dom_sf"/>
</dbReference>
<sequence length="591" mass="68447">MKKLIVSLFIAMLGTSCNTLDVPPLNIIQDKDIFASESGITAYMASLYNDMPIQDHQATVNGFNNYWNSWPQAGHMSGELLNNMLFFVWDSPSGGMFQFWAYDRVRKINYFIENMPLYKADFPEDKINAWLGEAYFCRAYYYLAMVNRYGAVPLVKEVKNYPETSIEELQIPRNTQQEGWDFVAEDLDRAIELLPEESLTQGRVNKYVAYGLKSRAMLYAASLCQFDTPVSGYEELLGMPVSKAQSYYQAACDAASKLDGKYSLYNKYTDKFENYWNLFLDEDNPEVIFAKYYKYPEYAHSWDVHQIPFQIRGPEGYSSILNPTLEIVELFDDINGNPFVLKTTDEKGSPIRYDNPYDIFKDVEPRLKASVILPNDTYKGEVIEIRKGIWTSYPDGELKTTTDFSVMYKDMPVMGKSGMGHNETTTTGFFVRKYQDPNLPNSQVVHGHSTTQYIEMRYAEILLNKAEAAFYLGKKQEALDLINQVRERAGAKLYTLDQLAEENVRKERRMELVFEKHSYWDLRRWRIADKLMNNKKYTALCPYYIYDEGKYIFTKEEVGTTYTYDVKVNYAKVPDGEIAKNPNLLPNNPGY</sequence>
<feature type="chain" id="PRO_5046934149" evidence="6">
    <location>
        <begin position="20"/>
        <end position="591"/>
    </location>
</feature>
<dbReference type="Pfam" id="PF07980">
    <property type="entry name" value="SusD_RagB"/>
    <property type="match status" value="1"/>
</dbReference>
<keyword evidence="10" id="KW-1185">Reference proteome</keyword>
<gene>
    <name evidence="9" type="ORF">H8S77_16925</name>
</gene>
<evidence type="ECO:0000256" key="3">
    <source>
        <dbReference type="ARBA" id="ARBA00022729"/>
    </source>
</evidence>
<evidence type="ECO:0000259" key="8">
    <source>
        <dbReference type="Pfam" id="PF14322"/>
    </source>
</evidence>
<feature type="domain" description="SusD-like N-terminal" evidence="8">
    <location>
        <begin position="89"/>
        <end position="218"/>
    </location>
</feature>